<dbReference type="SMART" id="SM00283">
    <property type="entry name" value="MA"/>
    <property type="match status" value="1"/>
</dbReference>
<dbReference type="SMART" id="SM01049">
    <property type="entry name" value="Cache_2"/>
    <property type="match status" value="1"/>
</dbReference>
<name>A0A381EKQ3_CAMUP</name>
<reference evidence="10 11" key="1">
    <citation type="submission" date="2018-06" db="EMBL/GenBank/DDBJ databases">
        <authorList>
            <consortium name="Pathogen Informatics"/>
            <person name="Doyle S."/>
        </authorList>
    </citation>
    <scope>NUCLEOTIDE SEQUENCE [LARGE SCALE GENOMIC DNA]</scope>
    <source>
        <strain evidence="10 11">NCTC12264</strain>
    </source>
</reference>
<evidence type="ECO:0000256" key="1">
    <source>
        <dbReference type="ARBA" id="ARBA00004651"/>
    </source>
</evidence>
<dbReference type="GO" id="GO:0007165">
    <property type="term" value="P:signal transduction"/>
    <property type="evidence" value="ECO:0007669"/>
    <property type="project" value="UniProtKB-KW"/>
</dbReference>
<dbReference type="Gene3D" id="3.30.450.20">
    <property type="entry name" value="PAS domain"/>
    <property type="match status" value="1"/>
</dbReference>
<dbReference type="Pfam" id="PF17200">
    <property type="entry name" value="sCache_2"/>
    <property type="match status" value="1"/>
</dbReference>
<gene>
    <name evidence="10" type="primary">mcp4_4</name>
    <name evidence="10" type="ORF">NCTC12264_01789</name>
</gene>
<keyword evidence="5 8" id="KW-0472">Membrane</keyword>
<keyword evidence="4 8" id="KW-1133">Transmembrane helix</keyword>
<evidence type="ECO:0000256" key="2">
    <source>
        <dbReference type="ARBA" id="ARBA00022475"/>
    </source>
</evidence>
<evidence type="ECO:0000256" key="8">
    <source>
        <dbReference type="SAM" id="Phobius"/>
    </source>
</evidence>
<evidence type="ECO:0000256" key="3">
    <source>
        <dbReference type="ARBA" id="ARBA00022692"/>
    </source>
</evidence>
<accession>A0A381EKQ3</accession>
<dbReference type="PANTHER" id="PTHR32089">
    <property type="entry name" value="METHYL-ACCEPTING CHEMOTAXIS PROTEIN MCPB"/>
    <property type="match status" value="1"/>
</dbReference>
<evidence type="ECO:0000256" key="4">
    <source>
        <dbReference type="ARBA" id="ARBA00022989"/>
    </source>
</evidence>
<dbReference type="Gene3D" id="1.10.287.950">
    <property type="entry name" value="Methyl-accepting chemotaxis protein"/>
    <property type="match status" value="1"/>
</dbReference>
<protein>
    <submittedName>
        <fullName evidence="10">Methyl-accepting chemotaxis signal transduction protein</fullName>
    </submittedName>
</protein>
<dbReference type="AlphaFoldDB" id="A0A381EKQ3"/>
<dbReference type="PROSITE" id="PS50111">
    <property type="entry name" value="CHEMOTAXIS_TRANSDUC_2"/>
    <property type="match status" value="1"/>
</dbReference>
<dbReference type="Proteomes" id="UP000254161">
    <property type="component" value="Unassembled WGS sequence"/>
</dbReference>
<comment type="subcellular location">
    <subcellularLocation>
        <location evidence="1">Cell membrane</location>
        <topology evidence="1">Multi-pass membrane protein</topology>
    </subcellularLocation>
</comment>
<evidence type="ECO:0000256" key="7">
    <source>
        <dbReference type="PROSITE-ProRule" id="PRU00284"/>
    </source>
</evidence>
<keyword evidence="2" id="KW-1003">Cell membrane</keyword>
<evidence type="ECO:0000259" key="9">
    <source>
        <dbReference type="PROSITE" id="PS50111"/>
    </source>
</evidence>
<dbReference type="SUPFAM" id="SSF58104">
    <property type="entry name" value="Methyl-accepting chemotaxis protein (MCP) signaling domain"/>
    <property type="match status" value="1"/>
</dbReference>
<feature type="domain" description="Methyl-accepting transducer" evidence="9">
    <location>
        <begin position="377"/>
        <end position="577"/>
    </location>
</feature>
<evidence type="ECO:0000313" key="11">
    <source>
        <dbReference type="Proteomes" id="UP000254161"/>
    </source>
</evidence>
<dbReference type="GO" id="GO:0005886">
    <property type="term" value="C:plasma membrane"/>
    <property type="evidence" value="ECO:0007669"/>
    <property type="project" value="UniProtKB-SubCell"/>
</dbReference>
<evidence type="ECO:0000256" key="6">
    <source>
        <dbReference type="ARBA" id="ARBA00023224"/>
    </source>
</evidence>
<organism evidence="10 11">
    <name type="scientific">Campylobacter upsaliensis</name>
    <dbReference type="NCBI Taxonomy" id="28080"/>
    <lineage>
        <taxon>Bacteria</taxon>
        <taxon>Pseudomonadati</taxon>
        <taxon>Campylobacterota</taxon>
        <taxon>Epsilonproteobacteria</taxon>
        <taxon>Campylobacterales</taxon>
        <taxon>Campylobacteraceae</taxon>
        <taxon>Campylobacter</taxon>
    </lineage>
</organism>
<proteinExistence type="predicted"/>
<dbReference type="EMBL" id="UFUZ01000001">
    <property type="protein sequence ID" value="SUX27540.1"/>
    <property type="molecule type" value="Genomic_DNA"/>
</dbReference>
<evidence type="ECO:0000256" key="5">
    <source>
        <dbReference type="ARBA" id="ARBA00023136"/>
    </source>
</evidence>
<dbReference type="InterPro" id="IPR033480">
    <property type="entry name" value="sCache_2"/>
</dbReference>
<sequence>MNLTIRTKMLFLGFIVFTAILVILLNFYINNANGLKYVEQVTEDMIEKQINEKIKLLTLSMAEGLGGLLEGVKDEKEQIAIIAKAIEKFRFENDQSGYFFVYKKTVNVAHPVRKDLIGTDLKEFKDAKGVHYVVELYKQAKNGGGFVFFDFTKGGSNSTVAQKNAYAALIPHTDDIWISTGVYVDTLAENVEKDTKGVREYFNSSFFQALVISIVLLILICPFPYFFYKRLNVSIGIISRDLFHFFDFINHKTQNISTISIKTNDEFGQMAAAINDNIKATKEGLDQDKQAVKESVTTVGIVENGDLTARITANPRNPQLIELKSVLNSLLDVLQAKVGKDMNKIQSIFEEFKSLDFRNKIENASGTVEVTTNALGEEIIKMLKQSSDFANSLADESTKLQNAVQNLTTSSNSQAASLEETAAALEEITSSMQNVSQKTSDVITQSEEIKNVTGIIGDIADQINLLALNAAIEAARAGEHGRGFAVVADEVRKLAERTQKSLSEIEANTNLLVQSINDMAESIKEQTAGITQINESVAQIDQTTKDNVEIANESAIISNTVSDIANNILEDVKKKKF</sequence>
<keyword evidence="3 8" id="KW-0812">Transmembrane</keyword>
<dbReference type="InterPro" id="IPR004089">
    <property type="entry name" value="MCPsignal_dom"/>
</dbReference>
<keyword evidence="6 7" id="KW-0807">Transducer</keyword>
<evidence type="ECO:0000313" key="10">
    <source>
        <dbReference type="EMBL" id="SUX27540.1"/>
    </source>
</evidence>
<feature type="transmembrane region" description="Helical" evidence="8">
    <location>
        <begin position="9"/>
        <end position="29"/>
    </location>
</feature>
<dbReference type="PANTHER" id="PTHR32089:SF112">
    <property type="entry name" value="LYSOZYME-LIKE PROTEIN-RELATED"/>
    <property type="match status" value="1"/>
</dbReference>
<feature type="transmembrane region" description="Helical" evidence="8">
    <location>
        <begin position="206"/>
        <end position="228"/>
    </location>
</feature>
<dbReference type="RefSeq" id="WP_115631075.1">
    <property type="nucleotide sequence ID" value="NZ_UFUZ01000001.1"/>
</dbReference>
<dbReference type="Pfam" id="PF00015">
    <property type="entry name" value="MCPsignal"/>
    <property type="match status" value="1"/>
</dbReference>